<name>A0A5J4VDN3_9EUKA</name>
<dbReference type="OrthoDB" id="7042322at2759"/>
<comment type="caution">
    <text evidence="7">The sequence shown here is derived from an EMBL/GenBank/DDBJ whole genome shotgun (WGS) entry which is preliminary data.</text>
</comment>
<evidence type="ECO:0000256" key="4">
    <source>
        <dbReference type="ARBA" id="ARBA00023239"/>
    </source>
</evidence>
<dbReference type="GO" id="GO:0030170">
    <property type="term" value="F:pyridoxal phosphate binding"/>
    <property type="evidence" value="ECO:0007669"/>
    <property type="project" value="InterPro"/>
</dbReference>
<accession>A0A5J4VDN3</accession>
<dbReference type="GO" id="GO:0047804">
    <property type="term" value="F:cysteine-S-conjugate beta-lyase activity"/>
    <property type="evidence" value="ECO:0007669"/>
    <property type="project" value="UniProtKB-EC"/>
</dbReference>
<dbReference type="Gene3D" id="3.40.640.10">
    <property type="entry name" value="Type I PLP-dependent aspartate aminotransferase-like (Major domain)"/>
    <property type="match status" value="1"/>
</dbReference>
<feature type="domain" description="Aminotransferase class I/classII large" evidence="6">
    <location>
        <begin position="54"/>
        <end position="443"/>
    </location>
</feature>
<dbReference type="EC" id="4.4.1.13" evidence="2"/>
<dbReference type="InterPro" id="IPR051798">
    <property type="entry name" value="Class-II_PLP-Dep_Aminotrans"/>
</dbReference>
<keyword evidence="3" id="KW-0663">Pyridoxal phosphate</keyword>
<keyword evidence="4 7" id="KW-0456">Lyase</keyword>
<dbReference type="Proteomes" id="UP000324800">
    <property type="component" value="Unassembled WGS sequence"/>
</dbReference>
<dbReference type="InterPro" id="IPR015424">
    <property type="entry name" value="PyrdxlP-dep_Trfase"/>
</dbReference>
<proteinExistence type="inferred from homology"/>
<dbReference type="AlphaFoldDB" id="A0A5J4VDN3"/>
<evidence type="ECO:0000313" key="7">
    <source>
        <dbReference type="EMBL" id="KAA6380585.1"/>
    </source>
</evidence>
<evidence type="ECO:0000259" key="6">
    <source>
        <dbReference type="Pfam" id="PF00155"/>
    </source>
</evidence>
<evidence type="ECO:0000256" key="5">
    <source>
        <dbReference type="ARBA" id="ARBA00037974"/>
    </source>
</evidence>
<gene>
    <name evidence="7" type="ORF">EZS28_023889</name>
</gene>
<dbReference type="PANTHER" id="PTHR43525:SF1">
    <property type="entry name" value="PROTEIN MALY"/>
    <property type="match status" value="1"/>
</dbReference>
<sequence length="459" mass="52373">MADIPLEFVDRLGTNCVKWDLNIPTKSDKKPIYAWVADSELAVPAPVHQVIMKRASHPVYGYPSAPKAVNEAIQHWIKSRFNWDIQISWITLSPGVCTSMAIAIQAFSQPGDIIVTSSPIYFPCTNIPEDNGRRVLHSKLIFNDETKKFEINFKDLEAKLGQPNVKIYLLVSPHNPAGRIFTRDELLKIAELCLKNKVTIISDEIHWDFDFPLDDEDKKEGESVRYSRHIPLASLSKEISDNTILLSAPSKTFNLPALQLSYAIVSNPKLKQQFDLQLRRNCSWVENPLAFPAVIAAYTQCSSWVDKTRRLYRDNFLTVKNFFLQEKYKNLVDVVEQEATFLLFLNFNKAIAHFKYTDPTTMLDVYPFPRNTDIVTGKPLTPLIVDGGSLDPRNPKAIQSFFFERIAVMFNEGSQFGLQDGDGWARINLSTDPKLIQEIVHRVGELLDQLEEEKKAREK</sequence>
<dbReference type="CDD" id="cd00609">
    <property type="entry name" value="AAT_like"/>
    <property type="match status" value="1"/>
</dbReference>
<evidence type="ECO:0000313" key="8">
    <source>
        <dbReference type="Proteomes" id="UP000324800"/>
    </source>
</evidence>
<dbReference type="EMBL" id="SNRW01007810">
    <property type="protein sequence ID" value="KAA6380585.1"/>
    <property type="molecule type" value="Genomic_DNA"/>
</dbReference>
<dbReference type="InterPro" id="IPR015422">
    <property type="entry name" value="PyrdxlP-dep_Trfase_small"/>
</dbReference>
<protein>
    <recommendedName>
        <fullName evidence="2">cysteine-S-conjugate beta-lyase</fullName>
        <ecNumber evidence="2">4.4.1.13</ecNumber>
    </recommendedName>
</protein>
<evidence type="ECO:0000256" key="2">
    <source>
        <dbReference type="ARBA" id="ARBA00012224"/>
    </source>
</evidence>
<dbReference type="InterPro" id="IPR004839">
    <property type="entry name" value="Aminotransferase_I/II_large"/>
</dbReference>
<dbReference type="InterPro" id="IPR015421">
    <property type="entry name" value="PyrdxlP-dep_Trfase_major"/>
</dbReference>
<organism evidence="7 8">
    <name type="scientific">Streblomastix strix</name>
    <dbReference type="NCBI Taxonomy" id="222440"/>
    <lineage>
        <taxon>Eukaryota</taxon>
        <taxon>Metamonada</taxon>
        <taxon>Preaxostyla</taxon>
        <taxon>Oxymonadida</taxon>
        <taxon>Streblomastigidae</taxon>
        <taxon>Streblomastix</taxon>
    </lineage>
</organism>
<comment type="cofactor">
    <cofactor evidence="1">
        <name>pyridoxal 5'-phosphate</name>
        <dbReference type="ChEBI" id="CHEBI:597326"/>
    </cofactor>
</comment>
<comment type="similarity">
    <text evidence="5">Belongs to the class-II pyridoxal-phosphate-dependent aminotransferase family. MalY/PatB cystathionine beta-lyase subfamily.</text>
</comment>
<evidence type="ECO:0000256" key="3">
    <source>
        <dbReference type="ARBA" id="ARBA00022898"/>
    </source>
</evidence>
<dbReference type="SUPFAM" id="SSF53383">
    <property type="entry name" value="PLP-dependent transferases"/>
    <property type="match status" value="1"/>
</dbReference>
<evidence type="ECO:0000256" key="1">
    <source>
        <dbReference type="ARBA" id="ARBA00001933"/>
    </source>
</evidence>
<dbReference type="PANTHER" id="PTHR43525">
    <property type="entry name" value="PROTEIN MALY"/>
    <property type="match status" value="1"/>
</dbReference>
<reference evidence="7 8" key="1">
    <citation type="submission" date="2019-03" db="EMBL/GenBank/DDBJ databases">
        <title>Single cell metagenomics reveals metabolic interactions within the superorganism composed of flagellate Streblomastix strix and complex community of Bacteroidetes bacteria on its surface.</title>
        <authorList>
            <person name="Treitli S.C."/>
            <person name="Kolisko M."/>
            <person name="Husnik F."/>
            <person name="Keeling P."/>
            <person name="Hampl V."/>
        </authorList>
    </citation>
    <scope>NUCLEOTIDE SEQUENCE [LARGE SCALE GENOMIC DNA]</scope>
    <source>
        <strain evidence="7">ST1C</strain>
    </source>
</reference>
<dbReference type="Pfam" id="PF00155">
    <property type="entry name" value="Aminotran_1_2"/>
    <property type="match status" value="1"/>
</dbReference>
<dbReference type="Gene3D" id="3.90.1150.10">
    <property type="entry name" value="Aspartate Aminotransferase, domain 1"/>
    <property type="match status" value="2"/>
</dbReference>